<reference evidence="8" key="1">
    <citation type="journal article" date="2023" name="Plant Biotechnol. J.">
        <title>Chromosome-level wild Hevea brasiliensis genome provides new tools for genomic-assisted breeding and valuable loci to elevate rubber yield.</title>
        <authorList>
            <person name="Cheng H."/>
            <person name="Song X."/>
            <person name="Hu Y."/>
            <person name="Wu T."/>
            <person name="Yang Q."/>
            <person name="An Z."/>
            <person name="Feng S."/>
            <person name="Deng Z."/>
            <person name="Wu W."/>
            <person name="Zeng X."/>
            <person name="Tu M."/>
            <person name="Wang X."/>
            <person name="Huang H."/>
        </authorList>
    </citation>
    <scope>NUCLEOTIDE SEQUENCE</scope>
    <source>
        <strain evidence="8">MT/VB/25A 57/8</strain>
    </source>
</reference>
<dbReference type="Gene3D" id="3.30.890.10">
    <property type="entry name" value="Methyl-cpg-binding Protein 2, Chain A"/>
    <property type="match status" value="1"/>
</dbReference>
<dbReference type="PROSITE" id="PS50982">
    <property type="entry name" value="MBD"/>
    <property type="match status" value="1"/>
</dbReference>
<keyword evidence="9" id="KW-1185">Reference proteome</keyword>
<feature type="compositionally biased region" description="Basic residues" evidence="6">
    <location>
        <begin position="179"/>
        <end position="188"/>
    </location>
</feature>
<organism evidence="8 9">
    <name type="scientific">Hevea brasiliensis</name>
    <name type="common">Para rubber tree</name>
    <name type="synonym">Siphonia brasiliensis</name>
    <dbReference type="NCBI Taxonomy" id="3981"/>
    <lineage>
        <taxon>Eukaryota</taxon>
        <taxon>Viridiplantae</taxon>
        <taxon>Streptophyta</taxon>
        <taxon>Embryophyta</taxon>
        <taxon>Tracheophyta</taxon>
        <taxon>Spermatophyta</taxon>
        <taxon>Magnoliopsida</taxon>
        <taxon>eudicotyledons</taxon>
        <taxon>Gunneridae</taxon>
        <taxon>Pentapetalae</taxon>
        <taxon>rosids</taxon>
        <taxon>fabids</taxon>
        <taxon>Malpighiales</taxon>
        <taxon>Euphorbiaceae</taxon>
        <taxon>Crotonoideae</taxon>
        <taxon>Micrandreae</taxon>
        <taxon>Hevea</taxon>
    </lineage>
</organism>
<dbReference type="InterPro" id="IPR001739">
    <property type="entry name" value="Methyl_CpG_DNA-bd"/>
</dbReference>
<proteinExistence type="predicted"/>
<keyword evidence="5" id="KW-0539">Nucleus</keyword>
<sequence>MSIPKVPGQIPDVGSFRPEMNRSDHQERAADTLSDPLLPNGSFINAKNNFSTSGHTTNKPNRDSHQAAPQSSGSANPVETETQTPTPTPTLPKSRRKAPVLSSESAIGLPPGWLVEDRVRTSGATAGMVDKYYIEPVSGRRFRSKKEVQHYLETGTLKKNKRVTENSEDDVNHPEGSRSRNKKATKNAKRPEMKFDYLNVPDRIEWVLEDANEDAWTPFIGGKKVTEYDKQNWEFEMLHLHH</sequence>
<feature type="compositionally biased region" description="Polar residues" evidence="6">
    <location>
        <begin position="42"/>
        <end position="59"/>
    </location>
</feature>
<feature type="domain" description="MBD" evidence="7">
    <location>
        <begin position="99"/>
        <end position="172"/>
    </location>
</feature>
<evidence type="ECO:0000313" key="9">
    <source>
        <dbReference type="Proteomes" id="UP001174677"/>
    </source>
</evidence>
<dbReference type="EMBL" id="JARPOI010000009">
    <property type="protein sequence ID" value="KAJ9172343.1"/>
    <property type="molecule type" value="Genomic_DNA"/>
</dbReference>
<evidence type="ECO:0000256" key="4">
    <source>
        <dbReference type="ARBA" id="ARBA00023163"/>
    </source>
</evidence>
<evidence type="ECO:0000256" key="3">
    <source>
        <dbReference type="ARBA" id="ARBA00023125"/>
    </source>
</evidence>
<feature type="region of interest" description="Disordered" evidence="6">
    <location>
        <begin position="1"/>
        <end position="108"/>
    </location>
</feature>
<dbReference type="PANTHER" id="PTHR12396:SF46">
    <property type="entry name" value="METHYL-CPG-BINDING DOMAIN-CONTAINING PROTEIN 6"/>
    <property type="match status" value="1"/>
</dbReference>
<evidence type="ECO:0000256" key="1">
    <source>
        <dbReference type="ARBA" id="ARBA00004123"/>
    </source>
</evidence>
<dbReference type="SUPFAM" id="SSF54171">
    <property type="entry name" value="DNA-binding domain"/>
    <property type="match status" value="1"/>
</dbReference>
<evidence type="ECO:0000256" key="6">
    <source>
        <dbReference type="SAM" id="MobiDB-lite"/>
    </source>
</evidence>
<feature type="region of interest" description="Disordered" evidence="6">
    <location>
        <begin position="159"/>
        <end position="188"/>
    </location>
</feature>
<gene>
    <name evidence="8" type="ORF">P3X46_015591</name>
</gene>
<dbReference type="Proteomes" id="UP001174677">
    <property type="component" value="Chromosome 9"/>
</dbReference>
<keyword evidence="2" id="KW-0805">Transcription regulation</keyword>
<comment type="caution">
    <text evidence="8">The sequence shown here is derived from an EMBL/GenBank/DDBJ whole genome shotgun (WGS) entry which is preliminary data.</text>
</comment>
<keyword evidence="4" id="KW-0804">Transcription</keyword>
<keyword evidence="3" id="KW-0238">DNA-binding</keyword>
<evidence type="ECO:0000259" key="7">
    <source>
        <dbReference type="PROSITE" id="PS50982"/>
    </source>
</evidence>
<name>A0ABQ9M0G1_HEVBR</name>
<evidence type="ECO:0000256" key="5">
    <source>
        <dbReference type="ARBA" id="ARBA00023242"/>
    </source>
</evidence>
<evidence type="ECO:0000256" key="2">
    <source>
        <dbReference type="ARBA" id="ARBA00023015"/>
    </source>
</evidence>
<comment type="subcellular location">
    <subcellularLocation>
        <location evidence="1">Nucleus</location>
    </subcellularLocation>
</comment>
<evidence type="ECO:0000313" key="8">
    <source>
        <dbReference type="EMBL" id="KAJ9172343.1"/>
    </source>
</evidence>
<accession>A0ABQ9M0G1</accession>
<feature type="compositionally biased region" description="Basic and acidic residues" evidence="6">
    <location>
        <begin position="162"/>
        <end position="178"/>
    </location>
</feature>
<dbReference type="InterPro" id="IPR016177">
    <property type="entry name" value="DNA-bd_dom_sf"/>
</dbReference>
<dbReference type="PANTHER" id="PTHR12396">
    <property type="entry name" value="METHYL-CPG BINDING PROTEIN, MBD"/>
    <property type="match status" value="1"/>
</dbReference>
<protein>
    <recommendedName>
        <fullName evidence="7">MBD domain-containing protein</fullName>
    </recommendedName>
</protein>
<feature type="compositionally biased region" description="Basic and acidic residues" evidence="6">
    <location>
        <begin position="19"/>
        <end position="30"/>
    </location>
</feature>
<dbReference type="Pfam" id="PF01429">
    <property type="entry name" value="MBD"/>
    <property type="match status" value="1"/>
</dbReference>